<dbReference type="RefSeq" id="WP_226593941.1">
    <property type="nucleotide sequence ID" value="NZ_BLAY01000314.1"/>
</dbReference>
<evidence type="ECO:0000313" key="2">
    <source>
        <dbReference type="Proteomes" id="UP001050975"/>
    </source>
</evidence>
<comment type="caution">
    <text evidence="1">The sequence shown here is derived from an EMBL/GenBank/DDBJ whole genome shotgun (WGS) entry which is preliminary data.</text>
</comment>
<dbReference type="Proteomes" id="UP001050975">
    <property type="component" value="Unassembled WGS sequence"/>
</dbReference>
<protein>
    <submittedName>
        <fullName evidence="1">Uncharacterized protein</fullName>
    </submittedName>
</protein>
<accession>A0AAV3XQI7</accession>
<proteinExistence type="predicted"/>
<gene>
    <name evidence="1" type="ORF">MiSe_90810</name>
</gene>
<keyword evidence="2" id="KW-1185">Reference proteome</keyword>
<name>A0AAV3XQI7_9CYAN</name>
<reference evidence="1" key="1">
    <citation type="submission" date="2019-10" db="EMBL/GenBank/DDBJ databases">
        <title>Draft genome sequece of Microseira wollei NIES-4236.</title>
        <authorList>
            <person name="Yamaguchi H."/>
            <person name="Suzuki S."/>
            <person name="Kawachi M."/>
        </authorList>
    </citation>
    <scope>NUCLEOTIDE SEQUENCE</scope>
    <source>
        <strain evidence="1">NIES-4236</strain>
    </source>
</reference>
<dbReference type="AlphaFoldDB" id="A0AAV3XQI7"/>
<organism evidence="1 2">
    <name type="scientific">Microseira wollei NIES-4236</name>
    <dbReference type="NCBI Taxonomy" id="2530354"/>
    <lineage>
        <taxon>Bacteria</taxon>
        <taxon>Bacillati</taxon>
        <taxon>Cyanobacteriota</taxon>
        <taxon>Cyanophyceae</taxon>
        <taxon>Oscillatoriophycideae</taxon>
        <taxon>Aerosakkonematales</taxon>
        <taxon>Aerosakkonemataceae</taxon>
        <taxon>Microseira</taxon>
    </lineage>
</organism>
<evidence type="ECO:0000313" key="1">
    <source>
        <dbReference type="EMBL" id="GET44255.1"/>
    </source>
</evidence>
<sequence length="96" mass="10013">MIISDLNYLEVAQEEICGAGGVHFASTVTKTVDVTEAYKLNVDEKIKSIVCLTGNAAEAQATADAYGNDTKTITDTAAQATNYSSESFSKSIAAVG</sequence>
<dbReference type="EMBL" id="BLAY01000314">
    <property type="protein sequence ID" value="GET44255.1"/>
    <property type="molecule type" value="Genomic_DNA"/>
</dbReference>